<proteinExistence type="inferred from homology"/>
<accession>A0A0L0G828</accession>
<dbReference type="SUPFAM" id="SSF51445">
    <property type="entry name" value="(Trans)glycosidases"/>
    <property type="match status" value="1"/>
</dbReference>
<dbReference type="eggNOG" id="KOG0471">
    <property type="taxonomic scope" value="Eukaryota"/>
</dbReference>
<dbReference type="GO" id="GO:0005509">
    <property type="term" value="F:calcium ion binding"/>
    <property type="evidence" value="ECO:0007669"/>
    <property type="project" value="InterPro"/>
</dbReference>
<dbReference type="STRING" id="667725.A0A0L0G828"/>
<dbReference type="GeneID" id="25903869"/>
<dbReference type="SUPFAM" id="SSF51011">
    <property type="entry name" value="Glycosyl hydrolase domain"/>
    <property type="match status" value="1"/>
</dbReference>
<dbReference type="Gene3D" id="2.40.30.140">
    <property type="match status" value="1"/>
</dbReference>
<dbReference type="NCBIfam" id="NF006968">
    <property type="entry name" value="PRK09441.1-1"/>
    <property type="match status" value="1"/>
</dbReference>
<comment type="similarity">
    <text evidence="2">Belongs to the glycosyl hydrolase 13 family.</text>
</comment>
<evidence type="ECO:0000256" key="1">
    <source>
        <dbReference type="ARBA" id="ARBA00001913"/>
    </source>
</evidence>
<gene>
    <name evidence="8" type="ORF">SARC_03365</name>
</gene>
<evidence type="ECO:0000313" key="8">
    <source>
        <dbReference type="EMBL" id="KNC84403.1"/>
    </source>
</evidence>
<dbReference type="NCBIfam" id="NF006969">
    <property type="entry name" value="PRK09441.1-2"/>
    <property type="match status" value="1"/>
</dbReference>
<dbReference type="InterPro" id="IPR017853">
    <property type="entry name" value="GH"/>
</dbReference>
<comment type="cofactor">
    <cofactor evidence="1">
        <name>Ca(2+)</name>
        <dbReference type="ChEBI" id="CHEBI:29108"/>
    </cofactor>
</comment>
<dbReference type="Pfam" id="PF00128">
    <property type="entry name" value="Alpha-amylase"/>
    <property type="match status" value="1"/>
</dbReference>
<dbReference type="EMBL" id="KQ241766">
    <property type="protein sequence ID" value="KNC84403.1"/>
    <property type="molecule type" value="Genomic_DNA"/>
</dbReference>
<evidence type="ECO:0000313" key="9">
    <source>
        <dbReference type="Proteomes" id="UP000054560"/>
    </source>
</evidence>
<dbReference type="InterPro" id="IPR013776">
    <property type="entry name" value="A-amylase_thermo"/>
</dbReference>
<dbReference type="RefSeq" id="XP_014158305.1">
    <property type="nucleotide sequence ID" value="XM_014302830.1"/>
</dbReference>
<keyword evidence="4" id="KW-0378">Hydrolase</keyword>
<evidence type="ECO:0000256" key="4">
    <source>
        <dbReference type="ARBA" id="ARBA00022801"/>
    </source>
</evidence>
<dbReference type="CDD" id="cd11318">
    <property type="entry name" value="AmyAc_bac_fung_AmyA"/>
    <property type="match status" value="1"/>
</dbReference>
<dbReference type="GO" id="GO:0004553">
    <property type="term" value="F:hydrolase activity, hydrolyzing O-glycosyl compounds"/>
    <property type="evidence" value="ECO:0007669"/>
    <property type="project" value="InterPro"/>
</dbReference>
<dbReference type="Proteomes" id="UP000054560">
    <property type="component" value="Unassembled WGS sequence"/>
</dbReference>
<dbReference type="InterPro" id="IPR006047">
    <property type="entry name" value="GH13_cat_dom"/>
</dbReference>
<dbReference type="SMART" id="SM00642">
    <property type="entry name" value="Aamy"/>
    <property type="match status" value="1"/>
</dbReference>
<keyword evidence="3" id="KW-0479">Metal-binding</keyword>
<dbReference type="PANTHER" id="PTHR43447">
    <property type="entry name" value="ALPHA-AMYLASE"/>
    <property type="match status" value="1"/>
</dbReference>
<dbReference type="InterPro" id="IPR015237">
    <property type="entry name" value="Alpha-amylase_C_pro"/>
</dbReference>
<dbReference type="Gene3D" id="2.60.40.1180">
    <property type="entry name" value="Golgi alpha-mannosidase II"/>
    <property type="match status" value="1"/>
</dbReference>
<organism evidence="8 9">
    <name type="scientific">Sphaeroforma arctica JP610</name>
    <dbReference type="NCBI Taxonomy" id="667725"/>
    <lineage>
        <taxon>Eukaryota</taxon>
        <taxon>Ichthyosporea</taxon>
        <taxon>Ichthyophonida</taxon>
        <taxon>Sphaeroforma</taxon>
    </lineage>
</organism>
<evidence type="ECO:0000256" key="6">
    <source>
        <dbReference type="ARBA" id="ARBA00023295"/>
    </source>
</evidence>
<evidence type="ECO:0000256" key="2">
    <source>
        <dbReference type="ARBA" id="ARBA00008061"/>
    </source>
</evidence>
<evidence type="ECO:0000259" key="7">
    <source>
        <dbReference type="SMART" id="SM00642"/>
    </source>
</evidence>
<dbReference type="OrthoDB" id="550577at2759"/>
<sequence length="520" mass="59843">MWMPPAQKCSEGRDDTGYAVYDMYDLGEFNQKGTVRTKYGTKREYVDAVAALRKSGIHAYADIVFNHRLGGDCEEITMATPYTNHDRLTPDGDAKEIKAWTHFNFSGRKNTYSAFKWHWWHFNAVDCDSNDYTDDRIFLFEGKLFDDDVDEEYGNYDYLMGCDIDFDHSEVRQELDDWGKWFLNTTSIDGFRLDAVKHIPAKYFPRWLEAMSQYKGEHMFAVGEYWDADITKLHRYIDQTQGRISLFDVPLHFNLSEASISGSKFDMRTIFDGTLVQLFPALACTFVDNHDTQPLQELDSVVLPWFKPLAYALILLRQDGYPCVFEADYNGAEYEDKGEHVHLPSHRYLIEKFMYARKHFSYGAQYDYIDHEDVIGWTSVGSESHPGAMAVLVSNGPGGWKYMEVGTPNTKFVDITGHITDTVTTDAYGWGRWRCEGGSVSVWLELDRTLAEHRPVHLRPHSGTKDTGTLATIMNVFSRSISEFKKYVLKHGASAIKRCANMIERRMLLMLHPNPQTQST</sequence>
<reference evidence="8 9" key="1">
    <citation type="submission" date="2011-02" db="EMBL/GenBank/DDBJ databases">
        <title>The Genome Sequence of Sphaeroforma arctica JP610.</title>
        <authorList>
            <consortium name="The Broad Institute Genome Sequencing Platform"/>
            <person name="Russ C."/>
            <person name="Cuomo C."/>
            <person name="Young S.K."/>
            <person name="Zeng Q."/>
            <person name="Gargeya S."/>
            <person name="Alvarado L."/>
            <person name="Berlin A."/>
            <person name="Chapman S.B."/>
            <person name="Chen Z."/>
            <person name="Freedman E."/>
            <person name="Gellesch M."/>
            <person name="Goldberg J."/>
            <person name="Griggs A."/>
            <person name="Gujja S."/>
            <person name="Heilman E."/>
            <person name="Heiman D."/>
            <person name="Howarth C."/>
            <person name="Mehta T."/>
            <person name="Neiman D."/>
            <person name="Pearson M."/>
            <person name="Roberts A."/>
            <person name="Saif S."/>
            <person name="Shea T."/>
            <person name="Shenoy N."/>
            <person name="Sisk P."/>
            <person name="Stolte C."/>
            <person name="Sykes S."/>
            <person name="White J."/>
            <person name="Yandava C."/>
            <person name="Burger G."/>
            <person name="Gray M.W."/>
            <person name="Holland P.W.H."/>
            <person name="King N."/>
            <person name="Lang F.B.F."/>
            <person name="Roger A.J."/>
            <person name="Ruiz-Trillo I."/>
            <person name="Haas B."/>
            <person name="Nusbaum C."/>
            <person name="Birren B."/>
        </authorList>
    </citation>
    <scope>NUCLEOTIDE SEQUENCE [LARGE SCALE GENOMIC DNA]</scope>
    <source>
        <strain evidence="8 9">JP610</strain>
    </source>
</reference>
<protein>
    <recommendedName>
        <fullName evidence="7">Glycosyl hydrolase family 13 catalytic domain-containing protein</fullName>
    </recommendedName>
</protein>
<feature type="domain" description="Glycosyl hydrolase family 13 catalytic" evidence="7">
    <location>
        <begin position="1"/>
        <end position="357"/>
    </location>
</feature>
<evidence type="ECO:0000256" key="3">
    <source>
        <dbReference type="ARBA" id="ARBA00022723"/>
    </source>
</evidence>
<dbReference type="AlphaFoldDB" id="A0A0L0G828"/>
<dbReference type="Gene3D" id="3.20.20.80">
    <property type="entry name" value="Glycosidases"/>
    <property type="match status" value="1"/>
</dbReference>
<keyword evidence="5" id="KW-0119">Carbohydrate metabolism</keyword>
<dbReference type="Pfam" id="PF09154">
    <property type="entry name" value="Alpha-amy_C_pro"/>
    <property type="match status" value="1"/>
</dbReference>
<keyword evidence="6" id="KW-0326">Glycosidase</keyword>
<dbReference type="PIRSF" id="PIRSF001021">
    <property type="entry name" value="Alph-amls_thrmst"/>
    <property type="match status" value="1"/>
</dbReference>
<name>A0A0L0G828_9EUKA</name>
<evidence type="ECO:0000256" key="5">
    <source>
        <dbReference type="ARBA" id="ARBA00023277"/>
    </source>
</evidence>
<dbReference type="GO" id="GO:0005975">
    <property type="term" value="P:carbohydrate metabolic process"/>
    <property type="evidence" value="ECO:0007669"/>
    <property type="project" value="InterPro"/>
</dbReference>
<dbReference type="InterPro" id="IPR013780">
    <property type="entry name" value="Glyco_hydro_b"/>
</dbReference>
<keyword evidence="9" id="KW-1185">Reference proteome</keyword>